<dbReference type="Pfam" id="PF10017">
    <property type="entry name" value="Methyltransf_33"/>
    <property type="match status" value="1"/>
</dbReference>
<evidence type="ECO:0000259" key="3">
    <source>
        <dbReference type="Pfam" id="PF10017"/>
    </source>
</evidence>
<comment type="caution">
    <text evidence="4">The sequence shown here is derived from an EMBL/GenBank/DDBJ whole genome shotgun (WGS) entry which is preliminary data.</text>
</comment>
<dbReference type="PANTHER" id="PTHR43397:SF1">
    <property type="entry name" value="ERGOTHIONEINE BIOSYNTHESIS PROTEIN 1"/>
    <property type="match status" value="1"/>
</dbReference>
<dbReference type="Proteomes" id="UP000761264">
    <property type="component" value="Unassembled WGS sequence"/>
</dbReference>
<dbReference type="SUPFAM" id="SSF53335">
    <property type="entry name" value="S-adenosyl-L-methionine-dependent methyltransferases"/>
    <property type="match status" value="1"/>
</dbReference>
<feature type="domain" description="Histidine-specific methyltransferase SAM-dependent" evidence="3">
    <location>
        <begin position="24"/>
        <end position="320"/>
    </location>
</feature>
<name>A0A967CC82_9PROT</name>
<dbReference type="PANTHER" id="PTHR43397">
    <property type="entry name" value="ERGOTHIONEINE BIOSYNTHESIS PROTEIN 1"/>
    <property type="match status" value="1"/>
</dbReference>
<gene>
    <name evidence="4" type="primary">egtD</name>
    <name evidence="4" type="ORF">HBA54_09840</name>
</gene>
<keyword evidence="5" id="KW-1185">Reference proteome</keyword>
<dbReference type="InterPro" id="IPR035094">
    <property type="entry name" value="EgtD"/>
</dbReference>
<protein>
    <submittedName>
        <fullName evidence="4">L-histidine N(Alpha)-methyltransferase</fullName>
        <ecNumber evidence="4">2.1.1.44</ecNumber>
    </submittedName>
</protein>
<evidence type="ECO:0000256" key="2">
    <source>
        <dbReference type="ARBA" id="ARBA00022679"/>
    </source>
</evidence>
<dbReference type="EC" id="2.1.1.44" evidence="4"/>
<dbReference type="AlphaFoldDB" id="A0A967CC82"/>
<organism evidence="4 5">
    <name type="scientific">Pelagibius litoralis</name>
    <dbReference type="NCBI Taxonomy" id="374515"/>
    <lineage>
        <taxon>Bacteria</taxon>
        <taxon>Pseudomonadati</taxon>
        <taxon>Pseudomonadota</taxon>
        <taxon>Alphaproteobacteria</taxon>
        <taxon>Rhodospirillales</taxon>
        <taxon>Rhodovibrionaceae</taxon>
        <taxon>Pelagibius</taxon>
    </lineage>
</organism>
<evidence type="ECO:0000313" key="5">
    <source>
        <dbReference type="Proteomes" id="UP000761264"/>
    </source>
</evidence>
<keyword evidence="2 4" id="KW-0808">Transferase</keyword>
<sequence>MTAVAETVLDAKTEPRPIDEAFLASVLSGLSKRQKTIESKYFYDARGSQLFDAITDLDEYYLTRAETALLKEQSAEIATLIGTGATLVEFGSGSSVKTRILLDALAALRLYVPIDISGEHLDAAAKQVAADFSLPVIPLHADYTSRFTLPHQVSRDRLVGFFPGSTIGNFEPDEAAAFLDRVRSLLGPAARLLVGADLQKDPARLEAAYDDAQGVTAAFNLNLLVRINRELGGDFSLEAFRHKALYNAEEGRVEMHLVSLADQSLSLGGRQIDFTAGETIHTENSYKYSLESFRELAQRGGWRSEAAWTDPEGLFSFHALIAE</sequence>
<proteinExistence type="predicted"/>
<accession>A0A967CC82</accession>
<dbReference type="InterPro" id="IPR051128">
    <property type="entry name" value="EgtD_Methyltrsf_superfamily"/>
</dbReference>
<evidence type="ECO:0000313" key="4">
    <source>
        <dbReference type="EMBL" id="NIA68893.1"/>
    </source>
</evidence>
<dbReference type="EMBL" id="JAAQPH010000006">
    <property type="protein sequence ID" value="NIA68893.1"/>
    <property type="molecule type" value="Genomic_DNA"/>
</dbReference>
<dbReference type="GO" id="GO:0032259">
    <property type="term" value="P:methylation"/>
    <property type="evidence" value="ECO:0007669"/>
    <property type="project" value="UniProtKB-KW"/>
</dbReference>
<dbReference type="Gene3D" id="3.40.50.150">
    <property type="entry name" value="Vaccinia Virus protein VP39"/>
    <property type="match status" value="1"/>
</dbReference>
<dbReference type="InterPro" id="IPR017804">
    <property type="entry name" value="MeTrfase_EgtD-like"/>
</dbReference>
<dbReference type="InterPro" id="IPR029063">
    <property type="entry name" value="SAM-dependent_MTases_sf"/>
</dbReference>
<dbReference type="GO" id="GO:0052706">
    <property type="term" value="F:L-histidine N(alpha)-methyltransferase activity"/>
    <property type="evidence" value="ECO:0007669"/>
    <property type="project" value="UniProtKB-EC"/>
</dbReference>
<dbReference type="NCBIfam" id="TIGR03438">
    <property type="entry name" value="egtD_ergothio"/>
    <property type="match status" value="1"/>
</dbReference>
<evidence type="ECO:0000256" key="1">
    <source>
        <dbReference type="ARBA" id="ARBA00022603"/>
    </source>
</evidence>
<keyword evidence="1 4" id="KW-0489">Methyltransferase</keyword>
<dbReference type="RefSeq" id="WP_167223946.1">
    <property type="nucleotide sequence ID" value="NZ_JAAQPH010000006.1"/>
</dbReference>
<dbReference type="InterPro" id="IPR019257">
    <property type="entry name" value="MeTrfase_dom"/>
</dbReference>
<dbReference type="PIRSF" id="PIRSF018005">
    <property type="entry name" value="UCP018005"/>
    <property type="match status" value="1"/>
</dbReference>
<reference evidence="4" key="1">
    <citation type="submission" date="2020-03" db="EMBL/GenBank/DDBJ databases">
        <title>Genome of Pelagibius litoralis DSM 21314T.</title>
        <authorList>
            <person name="Wang G."/>
        </authorList>
    </citation>
    <scope>NUCLEOTIDE SEQUENCE</scope>
    <source>
        <strain evidence="4">DSM 21314</strain>
    </source>
</reference>